<reference evidence="2 3" key="1">
    <citation type="submission" date="2024-08" db="EMBL/GenBank/DDBJ databases">
        <authorList>
            <person name="Feng Z."/>
            <person name="Ronholm J."/>
        </authorList>
    </citation>
    <scope>NUCLEOTIDE SEQUENCE [LARGE SCALE GENOMIC DNA]</scope>
    <source>
        <strain evidence="2 3">4-AB0-8</strain>
    </source>
</reference>
<keyword evidence="1" id="KW-0812">Transmembrane</keyword>
<name>A0ABV4ICS2_9BURK</name>
<feature type="transmembrane region" description="Helical" evidence="1">
    <location>
        <begin position="20"/>
        <end position="35"/>
    </location>
</feature>
<sequence>MNSPEPKSQGHTPFWRRPLTLAWATAAAIAVFYLLREHWGHLLGWWPYLVLLLCPLMHLFHGHGGDHSHHGHKKDGT</sequence>
<protein>
    <submittedName>
        <fullName evidence="2">DUF2933 domain-containing protein</fullName>
    </submittedName>
</protein>
<dbReference type="Proteomes" id="UP001567350">
    <property type="component" value="Unassembled WGS sequence"/>
</dbReference>
<organism evidence="2 3">
    <name type="scientific">Comamonas jiangduensis</name>
    <dbReference type="NCBI Taxonomy" id="1194168"/>
    <lineage>
        <taxon>Bacteria</taxon>
        <taxon>Pseudomonadati</taxon>
        <taxon>Pseudomonadota</taxon>
        <taxon>Betaproteobacteria</taxon>
        <taxon>Burkholderiales</taxon>
        <taxon>Comamonadaceae</taxon>
        <taxon>Comamonas</taxon>
    </lineage>
</organism>
<dbReference type="RefSeq" id="WP_083215358.1">
    <property type="nucleotide sequence ID" value="NZ_JBGJLR010000008.1"/>
</dbReference>
<gene>
    <name evidence="2" type="ORF">ACBP88_09175</name>
</gene>
<keyword evidence="1" id="KW-1133">Transmembrane helix</keyword>
<proteinExistence type="predicted"/>
<feature type="transmembrane region" description="Helical" evidence="1">
    <location>
        <begin position="42"/>
        <end position="60"/>
    </location>
</feature>
<accession>A0ABV4ICS2</accession>
<evidence type="ECO:0000313" key="2">
    <source>
        <dbReference type="EMBL" id="MEZ2739621.1"/>
    </source>
</evidence>
<dbReference type="Pfam" id="PF11666">
    <property type="entry name" value="DUF2933"/>
    <property type="match status" value="1"/>
</dbReference>
<keyword evidence="3" id="KW-1185">Reference proteome</keyword>
<evidence type="ECO:0000313" key="3">
    <source>
        <dbReference type="Proteomes" id="UP001567350"/>
    </source>
</evidence>
<comment type="caution">
    <text evidence="2">The sequence shown here is derived from an EMBL/GenBank/DDBJ whole genome shotgun (WGS) entry which is preliminary data.</text>
</comment>
<evidence type="ECO:0000256" key="1">
    <source>
        <dbReference type="SAM" id="Phobius"/>
    </source>
</evidence>
<dbReference type="GeneID" id="74940046"/>
<keyword evidence="1" id="KW-0472">Membrane</keyword>
<dbReference type="InterPro" id="IPR021682">
    <property type="entry name" value="DUF2933"/>
</dbReference>
<dbReference type="EMBL" id="JBGJLR010000008">
    <property type="protein sequence ID" value="MEZ2739621.1"/>
    <property type="molecule type" value="Genomic_DNA"/>
</dbReference>